<feature type="compositionally biased region" description="Basic and acidic residues" evidence="1">
    <location>
        <begin position="47"/>
        <end position="63"/>
    </location>
</feature>
<dbReference type="HOGENOM" id="CLU_2886892_0_0_1"/>
<sequence>MGGIWHFLARITKSWPALRAKSCCLFSDEYDINPLQNPTILTNHNPETSKSRNHIIPDIHYPD</sequence>
<evidence type="ECO:0000313" key="2">
    <source>
        <dbReference type="EMBL" id="ESA20146.1"/>
    </source>
</evidence>
<accession>U9UX34</accession>
<evidence type="ECO:0000256" key="1">
    <source>
        <dbReference type="SAM" id="MobiDB-lite"/>
    </source>
</evidence>
<dbReference type="AlphaFoldDB" id="U9UX34"/>
<protein>
    <submittedName>
        <fullName evidence="2">Uncharacterized protein</fullName>
    </submittedName>
</protein>
<proteinExistence type="predicted"/>
<gene>
    <name evidence="2" type="ORF">GLOINDRAFT_18843</name>
</gene>
<reference evidence="2" key="1">
    <citation type="submission" date="2013-07" db="EMBL/GenBank/DDBJ databases">
        <title>The genome of an arbuscular mycorrhizal fungus provides insights into the evolution of the oldest plant symbiosis.</title>
        <authorList>
            <consortium name="DOE Joint Genome Institute"/>
            <person name="Tisserant E."/>
            <person name="Malbreil M."/>
            <person name="Kuo A."/>
            <person name="Kohler A."/>
            <person name="Symeonidi A."/>
            <person name="Balestrini R."/>
            <person name="Charron P."/>
            <person name="Duensing N."/>
            <person name="Frei-dit-Frey N."/>
            <person name="Gianinazzi-Pearson V."/>
            <person name="Gilbert B."/>
            <person name="Handa Y."/>
            <person name="Hijri M."/>
            <person name="Kaul R."/>
            <person name="Kawaguchi M."/>
            <person name="Krajinski F."/>
            <person name="Lammers P."/>
            <person name="Lapierre D."/>
            <person name="Masclaux F.G."/>
            <person name="Murat C."/>
            <person name="Morin E."/>
            <person name="Ndikumana S."/>
            <person name="Pagni M."/>
            <person name="Petitpierre D."/>
            <person name="Requena N."/>
            <person name="Rosikiewicz P."/>
            <person name="Riley R."/>
            <person name="Saito K."/>
            <person name="San Clemente H."/>
            <person name="Shapiro H."/>
            <person name="van Tuinen D."/>
            <person name="Becard G."/>
            <person name="Bonfante P."/>
            <person name="Paszkowski U."/>
            <person name="Shachar-Hill Y."/>
            <person name="Young J.P."/>
            <person name="Sanders I.R."/>
            <person name="Henrissat B."/>
            <person name="Rensing S.A."/>
            <person name="Grigoriev I.V."/>
            <person name="Corradi N."/>
            <person name="Roux C."/>
            <person name="Martin F."/>
        </authorList>
    </citation>
    <scope>NUCLEOTIDE SEQUENCE</scope>
    <source>
        <strain evidence="2">DAOM 197198</strain>
    </source>
</reference>
<feature type="region of interest" description="Disordered" evidence="1">
    <location>
        <begin position="37"/>
        <end position="63"/>
    </location>
</feature>
<name>U9UX34_RHIID</name>
<feature type="compositionally biased region" description="Polar residues" evidence="1">
    <location>
        <begin position="37"/>
        <end position="46"/>
    </location>
</feature>
<organism evidence="2">
    <name type="scientific">Rhizophagus irregularis (strain DAOM 181602 / DAOM 197198 / MUCL 43194)</name>
    <name type="common">Arbuscular mycorrhizal fungus</name>
    <name type="synonym">Glomus intraradices</name>
    <dbReference type="NCBI Taxonomy" id="747089"/>
    <lineage>
        <taxon>Eukaryota</taxon>
        <taxon>Fungi</taxon>
        <taxon>Fungi incertae sedis</taxon>
        <taxon>Mucoromycota</taxon>
        <taxon>Glomeromycotina</taxon>
        <taxon>Glomeromycetes</taxon>
        <taxon>Glomerales</taxon>
        <taxon>Glomeraceae</taxon>
        <taxon>Rhizophagus</taxon>
    </lineage>
</organism>
<dbReference type="EMBL" id="KI277613">
    <property type="protein sequence ID" value="ESA20146.1"/>
    <property type="molecule type" value="Genomic_DNA"/>
</dbReference>